<dbReference type="CDD" id="cd01790">
    <property type="entry name" value="Ubl_HERP"/>
    <property type="match status" value="1"/>
</dbReference>
<organism evidence="8 9">
    <name type="scientific">Paramuricea clavata</name>
    <name type="common">Red gorgonian</name>
    <name type="synonym">Violescent sea-whip</name>
    <dbReference type="NCBI Taxonomy" id="317549"/>
    <lineage>
        <taxon>Eukaryota</taxon>
        <taxon>Metazoa</taxon>
        <taxon>Cnidaria</taxon>
        <taxon>Anthozoa</taxon>
        <taxon>Octocorallia</taxon>
        <taxon>Malacalcyonacea</taxon>
        <taxon>Plexauridae</taxon>
        <taxon>Paramuricea</taxon>
    </lineage>
</organism>
<reference evidence="8" key="1">
    <citation type="submission" date="2020-04" db="EMBL/GenBank/DDBJ databases">
        <authorList>
            <person name="Alioto T."/>
            <person name="Alioto T."/>
            <person name="Gomez Garrido J."/>
        </authorList>
    </citation>
    <scope>NUCLEOTIDE SEQUENCE</scope>
    <source>
        <strain evidence="8">A484AB</strain>
    </source>
</reference>
<dbReference type="Gene3D" id="3.10.20.90">
    <property type="entry name" value="Phosphatidylinositol 3-kinase Catalytic Subunit, Chain A, domain 1"/>
    <property type="match status" value="1"/>
</dbReference>
<sequence length="417" mass="46795">METLASQSSIKLVVKTPNQRIKDIEVSCLLEWTVEKLKSHLSTVYPTKPARSSQKIIYSGKLLDDQIILKDVLQESEGQHQTVHLVCTPSTLDISSSQMMAPVSNAPTTSNPQVTSTASSSTTMQDTTDGLRHRNLAYAQHPFYNMQFGHPPHFPNVGQANVNTNMAAHMHAPYMYPNAQYYSPHIMHYAAQQMAHMHWMQHMAHMTHGQNMHGVPVQQNIPYPQHHVPQAAPQANPPAAAAVPQVPQAQERRENRNMVMNANAGGGMMQGDDDEENGQRDWLDYVYMAVRISMLMSIFWFYSSAERLIIMGLIVFLLWLIQSGVFNLNRAQRNRPQEVQVNQGHNDEARQGLDHHEHGTEEGEVIEGDTESESESQGEDETDNNNTHPGYFVVGYNFFVTFFTSLVPQAPGAVAQP</sequence>
<keyword evidence="3 7" id="KW-1133">Transmembrane helix</keyword>
<proteinExistence type="predicted"/>
<keyword evidence="5" id="KW-0834">Unfolded protein response</keyword>
<evidence type="ECO:0000256" key="3">
    <source>
        <dbReference type="ARBA" id="ARBA00022989"/>
    </source>
</evidence>
<protein>
    <submittedName>
        <fullName evidence="8">Homocysteine-responsive endoplasmic reticulum-resident ubiquitin-like domain member 2 isoform X1</fullName>
    </submittedName>
</protein>
<feature type="compositionally biased region" description="Basic and acidic residues" evidence="6">
    <location>
        <begin position="349"/>
        <end position="361"/>
    </location>
</feature>
<keyword evidence="9" id="KW-1185">Reference proteome</keyword>
<dbReference type="InterPro" id="IPR000626">
    <property type="entry name" value="Ubiquitin-like_dom"/>
</dbReference>
<keyword evidence="4 7" id="KW-0472">Membrane</keyword>
<feature type="region of interest" description="Disordered" evidence="6">
    <location>
        <begin position="349"/>
        <end position="386"/>
    </location>
</feature>
<feature type="compositionally biased region" description="Acidic residues" evidence="6">
    <location>
        <begin position="362"/>
        <end position="383"/>
    </location>
</feature>
<dbReference type="PANTHER" id="PTHR12943">
    <property type="entry name" value="HOMOCYSTEINE-RESPONSIVE ENDOPLASMIC RETICULUM-RESIDENT UNIQUITIN-LIKE DOMAIN HERPUD PROTEIN FAMILY MEMBER"/>
    <property type="match status" value="1"/>
</dbReference>
<dbReference type="SUPFAM" id="SSF54236">
    <property type="entry name" value="Ubiquitin-like"/>
    <property type="match status" value="1"/>
</dbReference>
<evidence type="ECO:0000313" key="9">
    <source>
        <dbReference type="Proteomes" id="UP001152795"/>
    </source>
</evidence>
<feature type="transmembrane region" description="Helical" evidence="7">
    <location>
        <begin position="308"/>
        <end position="328"/>
    </location>
</feature>
<evidence type="ECO:0000256" key="2">
    <source>
        <dbReference type="ARBA" id="ARBA00022692"/>
    </source>
</evidence>
<dbReference type="PANTHER" id="PTHR12943:SF27">
    <property type="entry name" value="HOMOCYSTEINE-INDUCED ENDOPLASMIC RETICULUM PROTEIN, ISOFORM A"/>
    <property type="match status" value="1"/>
</dbReference>
<dbReference type="Proteomes" id="UP001152795">
    <property type="component" value="Unassembled WGS sequence"/>
</dbReference>
<comment type="subcellular location">
    <subcellularLocation>
        <location evidence="1">Membrane</location>
    </subcellularLocation>
</comment>
<keyword evidence="2 7" id="KW-0812">Transmembrane</keyword>
<dbReference type="EMBL" id="CACRXK020016024">
    <property type="protein sequence ID" value="CAB4029227.1"/>
    <property type="molecule type" value="Genomic_DNA"/>
</dbReference>
<dbReference type="AlphaFoldDB" id="A0A6S7JE77"/>
<dbReference type="SMART" id="SM00213">
    <property type="entry name" value="UBQ"/>
    <property type="match status" value="1"/>
</dbReference>
<accession>A0A6S7JE77</accession>
<dbReference type="GO" id="GO:0030968">
    <property type="term" value="P:endoplasmic reticulum unfolded protein response"/>
    <property type="evidence" value="ECO:0007669"/>
    <property type="project" value="TreeGrafter"/>
</dbReference>
<evidence type="ECO:0000256" key="5">
    <source>
        <dbReference type="ARBA" id="ARBA00023230"/>
    </source>
</evidence>
<dbReference type="PROSITE" id="PS50053">
    <property type="entry name" value="UBIQUITIN_2"/>
    <property type="match status" value="1"/>
</dbReference>
<feature type="region of interest" description="Disordered" evidence="6">
    <location>
        <begin position="103"/>
        <end position="127"/>
    </location>
</feature>
<evidence type="ECO:0000256" key="4">
    <source>
        <dbReference type="ARBA" id="ARBA00023136"/>
    </source>
</evidence>
<dbReference type="Pfam" id="PF00240">
    <property type="entry name" value="ubiquitin"/>
    <property type="match status" value="1"/>
</dbReference>
<name>A0A6S7JE77_PARCT</name>
<evidence type="ECO:0000313" key="8">
    <source>
        <dbReference type="EMBL" id="CAB4029227.1"/>
    </source>
</evidence>
<dbReference type="FunFam" id="3.10.20.90:FF:000046">
    <property type="entry name" value="Homocysteine-responsive endoplasmic reticulum-resident ubiquitin-like domain member 2 protein"/>
    <property type="match status" value="1"/>
</dbReference>
<evidence type="ECO:0000256" key="6">
    <source>
        <dbReference type="SAM" id="MobiDB-lite"/>
    </source>
</evidence>
<gene>
    <name evidence="8" type="ORF">PACLA_8A045689</name>
</gene>
<evidence type="ECO:0000256" key="1">
    <source>
        <dbReference type="ARBA" id="ARBA00004370"/>
    </source>
</evidence>
<dbReference type="OrthoDB" id="21589at2759"/>
<dbReference type="GO" id="GO:0016020">
    <property type="term" value="C:membrane"/>
    <property type="evidence" value="ECO:0007669"/>
    <property type="project" value="UniProtKB-SubCell"/>
</dbReference>
<dbReference type="InterPro" id="IPR029071">
    <property type="entry name" value="Ubiquitin-like_domsf"/>
</dbReference>
<dbReference type="InterPro" id="IPR039751">
    <property type="entry name" value="HERPUD1/2"/>
</dbReference>
<comment type="caution">
    <text evidence="8">The sequence shown here is derived from an EMBL/GenBank/DDBJ whole genome shotgun (WGS) entry which is preliminary data.</text>
</comment>
<evidence type="ECO:0000256" key="7">
    <source>
        <dbReference type="SAM" id="Phobius"/>
    </source>
</evidence>